<keyword evidence="2 6" id="KW-0418">Kinase</keyword>
<dbReference type="InterPro" id="IPR029016">
    <property type="entry name" value="GAF-like_dom_sf"/>
</dbReference>
<feature type="transmembrane region" description="Helical" evidence="4">
    <location>
        <begin position="87"/>
        <end position="111"/>
    </location>
</feature>
<name>A0ABV7F0L8_9BURK</name>
<dbReference type="GO" id="GO:0016301">
    <property type="term" value="F:kinase activity"/>
    <property type="evidence" value="ECO:0007669"/>
    <property type="project" value="UniProtKB-KW"/>
</dbReference>
<feature type="transmembrane region" description="Helical" evidence="4">
    <location>
        <begin position="20"/>
        <end position="38"/>
    </location>
</feature>
<sequence length="556" mass="61304">MNYEIEISSRLAREAADASMVGRMRLVLSIAAVLTIFIDPEGVDDVTGLTQLVFCGYTLHSIVLYVLSQLDQPFLHSKMIHWLDVGWYALIVFFTGGSNSFFFLFFFFAILTSSFRWGFEEGARITLASSALFAVTGLVSMTEAEISRLLLRTTFLLALGYMIAYWGGSEVAQKRRLALLRDVSQLSNPRFGVDHTIASVLEKTRAFFKASSCILVMRDIESATWSLRTAMEDHAGRSINAERISAEAASPLMAFPQEQIVVYNRPLWPALPRTGGSRTLGNAQVRWIKRVGEPGESLAELLEARSFITAPLSLRKGEGRIYVVSSKHGFSKADALFLSHITAQAFPVIENIELLDRLASGAAVRERRKIARDLHDTTIQPYIGLKHGLSAVRNKAAADNPLIEDLDKLTAMATQVVGELRRYAGTFKNGLGLSEPVFLVALRRQAAHVREFYGIDIAVSMEGELDMCDRLAAEVFQVVSEGMSNIRKHTSARRGFVKLKCANGWLNIQIENECLGAQATEFMPRSIAERAAALGGKAYVEQGSSGGTAVHIEIPV</sequence>
<evidence type="ECO:0000313" key="7">
    <source>
        <dbReference type="Proteomes" id="UP001595530"/>
    </source>
</evidence>
<keyword evidence="7" id="KW-1185">Reference proteome</keyword>
<comment type="caution">
    <text evidence="6">The sequence shown here is derived from an EMBL/GenBank/DDBJ whole genome shotgun (WGS) entry which is preliminary data.</text>
</comment>
<dbReference type="InterPro" id="IPR011712">
    <property type="entry name" value="Sig_transdc_His_kin_sub3_dim/P"/>
</dbReference>
<feature type="domain" description="Signal transduction histidine kinase subgroup 3 dimerisation and phosphoacceptor" evidence="5">
    <location>
        <begin position="366"/>
        <end position="428"/>
    </location>
</feature>
<accession>A0ABV7F0L8</accession>
<dbReference type="InterPro" id="IPR050482">
    <property type="entry name" value="Sensor_HK_TwoCompSys"/>
</dbReference>
<evidence type="ECO:0000256" key="2">
    <source>
        <dbReference type="ARBA" id="ARBA00022777"/>
    </source>
</evidence>
<dbReference type="RefSeq" id="WP_390331566.1">
    <property type="nucleotide sequence ID" value="NZ_JBHRTP010000032.1"/>
</dbReference>
<dbReference type="SUPFAM" id="SSF55874">
    <property type="entry name" value="ATPase domain of HSP90 chaperone/DNA topoisomerase II/histidine kinase"/>
    <property type="match status" value="1"/>
</dbReference>
<dbReference type="Gene3D" id="3.30.565.10">
    <property type="entry name" value="Histidine kinase-like ATPase, C-terminal domain"/>
    <property type="match status" value="1"/>
</dbReference>
<dbReference type="SUPFAM" id="SSF55781">
    <property type="entry name" value="GAF domain-like"/>
    <property type="match status" value="1"/>
</dbReference>
<gene>
    <name evidence="6" type="ORF">ACFOFO_11565</name>
</gene>
<evidence type="ECO:0000259" key="5">
    <source>
        <dbReference type="Pfam" id="PF07730"/>
    </source>
</evidence>
<reference evidence="7" key="1">
    <citation type="journal article" date="2019" name="Int. J. Syst. Evol. Microbiol.">
        <title>The Global Catalogue of Microorganisms (GCM) 10K type strain sequencing project: providing services to taxonomists for standard genome sequencing and annotation.</title>
        <authorList>
            <consortium name="The Broad Institute Genomics Platform"/>
            <consortium name="The Broad Institute Genome Sequencing Center for Infectious Disease"/>
            <person name="Wu L."/>
            <person name="Ma J."/>
        </authorList>
    </citation>
    <scope>NUCLEOTIDE SEQUENCE [LARGE SCALE GENOMIC DNA]</scope>
    <source>
        <strain evidence="7">KCTC 42986</strain>
    </source>
</reference>
<feature type="transmembrane region" description="Helical" evidence="4">
    <location>
        <begin position="149"/>
        <end position="168"/>
    </location>
</feature>
<keyword evidence="4" id="KW-0812">Transmembrane</keyword>
<evidence type="ECO:0000256" key="4">
    <source>
        <dbReference type="SAM" id="Phobius"/>
    </source>
</evidence>
<dbReference type="PANTHER" id="PTHR24421">
    <property type="entry name" value="NITRATE/NITRITE SENSOR PROTEIN NARX-RELATED"/>
    <property type="match status" value="1"/>
</dbReference>
<keyword evidence="1" id="KW-0808">Transferase</keyword>
<keyword evidence="4" id="KW-0472">Membrane</keyword>
<evidence type="ECO:0000256" key="1">
    <source>
        <dbReference type="ARBA" id="ARBA00022679"/>
    </source>
</evidence>
<organism evidence="6 7">
    <name type="scientific">Undibacterium arcticum</name>
    <dbReference type="NCBI Taxonomy" id="1762892"/>
    <lineage>
        <taxon>Bacteria</taxon>
        <taxon>Pseudomonadati</taxon>
        <taxon>Pseudomonadota</taxon>
        <taxon>Betaproteobacteria</taxon>
        <taxon>Burkholderiales</taxon>
        <taxon>Oxalobacteraceae</taxon>
        <taxon>Undibacterium</taxon>
    </lineage>
</organism>
<dbReference type="Pfam" id="PF07730">
    <property type="entry name" value="HisKA_3"/>
    <property type="match status" value="1"/>
</dbReference>
<dbReference type="InterPro" id="IPR036890">
    <property type="entry name" value="HATPase_C_sf"/>
</dbReference>
<dbReference type="Gene3D" id="1.20.5.1930">
    <property type="match status" value="1"/>
</dbReference>
<dbReference type="Proteomes" id="UP001595530">
    <property type="component" value="Unassembled WGS sequence"/>
</dbReference>
<protein>
    <submittedName>
        <fullName evidence="6">Sensor histidine kinase</fullName>
    </submittedName>
</protein>
<keyword evidence="4" id="KW-1133">Transmembrane helix</keyword>
<feature type="transmembrane region" description="Helical" evidence="4">
    <location>
        <begin position="50"/>
        <end position="67"/>
    </location>
</feature>
<dbReference type="EMBL" id="JBHRTP010000032">
    <property type="protein sequence ID" value="MFC3108593.1"/>
    <property type="molecule type" value="Genomic_DNA"/>
</dbReference>
<evidence type="ECO:0000313" key="6">
    <source>
        <dbReference type="EMBL" id="MFC3108593.1"/>
    </source>
</evidence>
<proteinExistence type="predicted"/>
<feature type="transmembrane region" description="Helical" evidence="4">
    <location>
        <begin position="123"/>
        <end position="142"/>
    </location>
</feature>
<evidence type="ECO:0000256" key="3">
    <source>
        <dbReference type="ARBA" id="ARBA00023012"/>
    </source>
</evidence>
<dbReference type="Gene3D" id="3.30.450.40">
    <property type="match status" value="1"/>
</dbReference>
<keyword evidence="3" id="KW-0902">Two-component regulatory system</keyword>